<comment type="caution">
    <text evidence="2">The sequence shown here is derived from an EMBL/GenBank/DDBJ whole genome shotgun (WGS) entry which is preliminary data.</text>
</comment>
<feature type="compositionally biased region" description="Basic and acidic residues" evidence="1">
    <location>
        <begin position="51"/>
        <end position="60"/>
    </location>
</feature>
<dbReference type="EMBL" id="JAQIZT010000013">
    <property type="protein sequence ID" value="KAJ6976222.1"/>
    <property type="molecule type" value="Genomic_DNA"/>
</dbReference>
<keyword evidence="3" id="KW-1185">Reference proteome</keyword>
<proteinExistence type="predicted"/>
<gene>
    <name evidence="2" type="ORF">NC653_031922</name>
</gene>
<dbReference type="AlphaFoldDB" id="A0AAD6Q254"/>
<evidence type="ECO:0000313" key="2">
    <source>
        <dbReference type="EMBL" id="KAJ6976222.1"/>
    </source>
</evidence>
<protein>
    <submittedName>
        <fullName evidence="2">Uncharacterized protein</fullName>
    </submittedName>
</protein>
<evidence type="ECO:0000313" key="3">
    <source>
        <dbReference type="Proteomes" id="UP001164929"/>
    </source>
</evidence>
<name>A0AAD6Q254_9ROSI</name>
<dbReference type="Proteomes" id="UP001164929">
    <property type="component" value="Chromosome 13"/>
</dbReference>
<accession>A0AAD6Q254</accession>
<reference evidence="2" key="1">
    <citation type="journal article" date="2023" name="Mol. Ecol. Resour.">
        <title>Chromosome-level genome assembly of a triploid poplar Populus alba 'Berolinensis'.</title>
        <authorList>
            <person name="Chen S."/>
            <person name="Yu Y."/>
            <person name="Wang X."/>
            <person name="Wang S."/>
            <person name="Zhang T."/>
            <person name="Zhou Y."/>
            <person name="He R."/>
            <person name="Meng N."/>
            <person name="Wang Y."/>
            <person name="Liu W."/>
            <person name="Liu Z."/>
            <person name="Liu J."/>
            <person name="Guo Q."/>
            <person name="Huang H."/>
            <person name="Sederoff R.R."/>
            <person name="Wang G."/>
            <person name="Qu G."/>
            <person name="Chen S."/>
        </authorList>
    </citation>
    <scope>NUCLEOTIDE SEQUENCE</scope>
    <source>
        <strain evidence="2">SC-2020</strain>
    </source>
</reference>
<feature type="region of interest" description="Disordered" evidence="1">
    <location>
        <begin position="39"/>
        <end position="70"/>
    </location>
</feature>
<sequence>MAISLPRPPRRKGVHEQTVSRSPFLLDQQQQPQLACINHSNNTQPSLFSRGRADTNRRLGEIGLKTQNRE</sequence>
<feature type="region of interest" description="Disordered" evidence="1">
    <location>
        <begin position="1"/>
        <end position="27"/>
    </location>
</feature>
<evidence type="ECO:0000256" key="1">
    <source>
        <dbReference type="SAM" id="MobiDB-lite"/>
    </source>
</evidence>
<organism evidence="2 3">
    <name type="scientific">Populus alba x Populus x berolinensis</name>
    <dbReference type="NCBI Taxonomy" id="444605"/>
    <lineage>
        <taxon>Eukaryota</taxon>
        <taxon>Viridiplantae</taxon>
        <taxon>Streptophyta</taxon>
        <taxon>Embryophyta</taxon>
        <taxon>Tracheophyta</taxon>
        <taxon>Spermatophyta</taxon>
        <taxon>Magnoliopsida</taxon>
        <taxon>eudicotyledons</taxon>
        <taxon>Gunneridae</taxon>
        <taxon>Pentapetalae</taxon>
        <taxon>rosids</taxon>
        <taxon>fabids</taxon>
        <taxon>Malpighiales</taxon>
        <taxon>Salicaceae</taxon>
        <taxon>Saliceae</taxon>
        <taxon>Populus</taxon>
    </lineage>
</organism>